<dbReference type="Proteomes" id="UP001151760">
    <property type="component" value="Unassembled WGS sequence"/>
</dbReference>
<gene>
    <name evidence="2" type="ORF">Tco_0730471</name>
</gene>
<dbReference type="GO" id="GO:0003964">
    <property type="term" value="F:RNA-directed DNA polymerase activity"/>
    <property type="evidence" value="ECO:0007669"/>
    <property type="project" value="UniProtKB-KW"/>
</dbReference>
<evidence type="ECO:0000313" key="3">
    <source>
        <dbReference type="Proteomes" id="UP001151760"/>
    </source>
</evidence>
<organism evidence="2 3">
    <name type="scientific">Tanacetum coccineum</name>
    <dbReference type="NCBI Taxonomy" id="301880"/>
    <lineage>
        <taxon>Eukaryota</taxon>
        <taxon>Viridiplantae</taxon>
        <taxon>Streptophyta</taxon>
        <taxon>Embryophyta</taxon>
        <taxon>Tracheophyta</taxon>
        <taxon>Spermatophyta</taxon>
        <taxon>Magnoliopsida</taxon>
        <taxon>eudicotyledons</taxon>
        <taxon>Gunneridae</taxon>
        <taxon>Pentapetalae</taxon>
        <taxon>asterids</taxon>
        <taxon>campanulids</taxon>
        <taxon>Asterales</taxon>
        <taxon>Asteraceae</taxon>
        <taxon>Asteroideae</taxon>
        <taxon>Anthemideae</taxon>
        <taxon>Anthemidinae</taxon>
        <taxon>Tanacetum</taxon>
    </lineage>
</organism>
<protein>
    <submittedName>
        <fullName evidence="2">Reverse transcriptase domain-containing protein</fullName>
    </submittedName>
</protein>
<dbReference type="EMBL" id="BQNB010010683">
    <property type="protein sequence ID" value="GJS80590.1"/>
    <property type="molecule type" value="Genomic_DNA"/>
</dbReference>
<feature type="region of interest" description="Disordered" evidence="1">
    <location>
        <begin position="136"/>
        <end position="162"/>
    </location>
</feature>
<evidence type="ECO:0000256" key="1">
    <source>
        <dbReference type="SAM" id="MobiDB-lite"/>
    </source>
</evidence>
<dbReference type="PANTHER" id="PTHR33067">
    <property type="entry name" value="RNA-DIRECTED DNA POLYMERASE-RELATED"/>
    <property type="match status" value="1"/>
</dbReference>
<dbReference type="InterPro" id="IPR021109">
    <property type="entry name" value="Peptidase_aspartic_dom_sf"/>
</dbReference>
<keyword evidence="2" id="KW-0808">Transferase</keyword>
<reference evidence="2" key="1">
    <citation type="journal article" date="2022" name="Int. J. Mol. Sci.">
        <title>Draft Genome of Tanacetum Coccineum: Genomic Comparison of Closely Related Tanacetum-Family Plants.</title>
        <authorList>
            <person name="Yamashiro T."/>
            <person name="Shiraishi A."/>
            <person name="Nakayama K."/>
            <person name="Satake H."/>
        </authorList>
    </citation>
    <scope>NUCLEOTIDE SEQUENCE</scope>
</reference>
<reference evidence="2" key="2">
    <citation type="submission" date="2022-01" db="EMBL/GenBank/DDBJ databases">
        <authorList>
            <person name="Yamashiro T."/>
            <person name="Shiraishi A."/>
            <person name="Satake H."/>
            <person name="Nakayama K."/>
        </authorList>
    </citation>
    <scope>NUCLEOTIDE SEQUENCE</scope>
</reference>
<dbReference type="Gene3D" id="2.40.70.10">
    <property type="entry name" value="Acid Proteases"/>
    <property type="match status" value="1"/>
</dbReference>
<feature type="region of interest" description="Disordered" evidence="1">
    <location>
        <begin position="58"/>
        <end position="80"/>
    </location>
</feature>
<dbReference type="PANTHER" id="PTHR33067:SF9">
    <property type="entry name" value="RNA-DIRECTED DNA POLYMERASE"/>
    <property type="match status" value="1"/>
</dbReference>
<comment type="caution">
    <text evidence="2">The sequence shown here is derived from an EMBL/GenBank/DDBJ whole genome shotgun (WGS) entry which is preliminary data.</text>
</comment>
<keyword evidence="3" id="KW-1185">Reference proteome</keyword>
<name>A0ABQ4YUD1_9ASTR</name>
<dbReference type="CDD" id="cd00303">
    <property type="entry name" value="retropepsin_like"/>
    <property type="match status" value="1"/>
</dbReference>
<sequence>MIEPEKPSKMKEQIRLDEELALKLKAEEDKQVRLAREKAKKVKEANISWDNVQAMIEADSIKSSKKRNKPPTKAQKKSTMSTYLKHMAGYKQSQLKNKSFAEIKKLFDKAMTRVNMFVDMDTKLVKDSSKKAEVKMEQESISKRAGEEIEQEKEKKQKIDDDQEEAEMKKLIKVVTDKEEVAIDAIPLATKPPSIVDWNIVKEGKISLFQIIRANGSSKRSTRPEEGYERVLWGNLRTMLNNIEDTVWRNLLGNKVLIWKLFDSYRVHFVRFQNMHLFMLVEKRYPLTPATITEMLNKKLQTDHLNEMCYQLRRIVRIKSFLMLFGSYYCYVEVKTVKVLVTAAKYKLMLLIQAKQDIFYWDQHFDNALANLGASVSVMPLSTYLSLRLGELAHTKLTVELADRSVKCLKGIAKNVLVGIGKFVFSVDFIILDMPQDIKVPLILGRPFLSIAHAKIDVFKRKITLRVGEEKIIFKSVKPASSLIKRVLLLGLRERMELDLEARIMGETLLKRDQVDDLMPTIKECEVVEEFRARNDARMVSKVFRYPSNCDHDKKIYIDCAYNLKFSYMIDFAVLEDMDAYHDEGMGDVIFGKPFLRKVGINAKWFNGMVTIHNGNKSVSEEDKMNRISHLYQKLKSFYKGVLNLGPEYVRDVEMEEWLTRGHISVHKME</sequence>
<keyword evidence="2" id="KW-0548">Nucleotidyltransferase</keyword>
<proteinExistence type="predicted"/>
<evidence type="ECO:0000313" key="2">
    <source>
        <dbReference type="EMBL" id="GJS80590.1"/>
    </source>
</evidence>
<accession>A0ABQ4YUD1</accession>
<feature type="compositionally biased region" description="Basic residues" evidence="1">
    <location>
        <begin position="63"/>
        <end position="76"/>
    </location>
</feature>
<dbReference type="Pfam" id="PF08284">
    <property type="entry name" value="RVP_2"/>
    <property type="match status" value="1"/>
</dbReference>
<keyword evidence="2" id="KW-0695">RNA-directed DNA polymerase</keyword>